<dbReference type="EMBL" id="DF967972">
    <property type="protein sequence ID" value="GAP13910.1"/>
    <property type="molecule type" value="Genomic_DNA"/>
</dbReference>
<sequence>METNCFPVTLVIFGASGDLTWRKLIPALYNNFKKGRLSECTHIVAYARRPYTDDSIRAHLQEGVTTFSAATFDAAAWEEFARMIHYVQGDLDVADDYTRLSGILDTLEGAPANRLYYLATAPEHYPRVVEFLGKAGLAKPEGGWRRIVVEKPFGTDLKSAQELNHAVHAVFDESQVYRIDHYLGKETAQNILFFRFANAIFEPIWNRRYVDNVQITVAETVDVSRRAGYYDQTGVLRDMFQNHLFQLLALVAMEAPYSFNADAVRNEKAKLFNSIHPIQIQDTLRAQYDGYSNLAEVASNSRTPTYAAIKLSIANWRWNGVPFYLRSGKSLAEKTSEISIQFQRPPFLMFENFGFPDIKPNVLSICIQPDEGMHLRFEAKIPDAPQKVRSVEMDFSYRESFQVDLPDSYERLLLDALSGDASLFTRSDEIEACWRLVDPVIAAWDAEDPYHPLAYPKGSWGPAEADNLLARDGREWHLGCQACREGDA</sequence>
<evidence type="ECO:0000256" key="3">
    <source>
        <dbReference type="ARBA" id="ARBA00022526"/>
    </source>
</evidence>
<evidence type="ECO:0000256" key="6">
    <source>
        <dbReference type="ARBA" id="ARBA00023277"/>
    </source>
</evidence>
<dbReference type="AlphaFoldDB" id="A0A0S7BHA7"/>
<dbReference type="Pfam" id="PF00479">
    <property type="entry name" value="G6PD_N"/>
    <property type="match status" value="1"/>
</dbReference>
<feature type="binding site" evidence="7">
    <location>
        <position position="185"/>
    </location>
    <ligand>
        <name>substrate</name>
    </ligand>
</feature>
<dbReference type="RefSeq" id="WP_075073212.1">
    <property type="nucleotide sequence ID" value="NZ_DF967972.1"/>
</dbReference>
<name>A0A0S7BHA7_9CHLR</name>
<accession>A0A0S7BHA7</accession>
<keyword evidence="5 7" id="KW-0560">Oxidoreductase</keyword>
<evidence type="ECO:0000256" key="5">
    <source>
        <dbReference type="ARBA" id="ARBA00023002"/>
    </source>
</evidence>
<comment type="pathway">
    <text evidence="1 7">Carbohydrate degradation; pentose phosphate pathway; D-ribulose 5-phosphate from D-glucose 6-phosphate (oxidative stage): step 1/3.</text>
</comment>
<keyword evidence="6 7" id="KW-0119">Carbohydrate metabolism</keyword>
<dbReference type="SUPFAM" id="SSF51735">
    <property type="entry name" value="NAD(P)-binding Rossmann-fold domains"/>
    <property type="match status" value="1"/>
</dbReference>
<protein>
    <recommendedName>
        <fullName evidence="7">Glucose-6-phosphate 1-dehydrogenase</fullName>
        <shortName evidence="7">G6PD</shortName>
        <ecNumber evidence="7">1.1.1.49</ecNumber>
    </recommendedName>
</protein>
<feature type="binding site" evidence="7">
    <location>
        <position position="181"/>
    </location>
    <ligand>
        <name>substrate</name>
    </ligand>
</feature>
<feature type="binding site" evidence="7">
    <location>
        <position position="329"/>
    </location>
    <ligand>
        <name>substrate</name>
    </ligand>
</feature>
<dbReference type="Pfam" id="PF02781">
    <property type="entry name" value="G6PD_C"/>
    <property type="match status" value="1"/>
</dbReference>
<feature type="binding site" evidence="7">
    <location>
        <position position="219"/>
    </location>
    <ligand>
        <name>substrate</name>
    </ligand>
</feature>
<dbReference type="PRINTS" id="PR00079">
    <property type="entry name" value="G6PDHDRGNASE"/>
</dbReference>
<dbReference type="Proteomes" id="UP000055060">
    <property type="component" value="Unassembled WGS sequence"/>
</dbReference>
<dbReference type="GO" id="GO:0050661">
    <property type="term" value="F:NADP binding"/>
    <property type="evidence" value="ECO:0007669"/>
    <property type="project" value="UniProtKB-UniRule"/>
</dbReference>
<dbReference type="PROSITE" id="PS00069">
    <property type="entry name" value="G6P_DEHYDROGENASE"/>
    <property type="match status" value="1"/>
</dbReference>
<feature type="binding site" evidence="7">
    <location>
        <position position="334"/>
    </location>
    <ligand>
        <name>substrate</name>
    </ligand>
</feature>
<dbReference type="PANTHER" id="PTHR23429">
    <property type="entry name" value="GLUCOSE-6-PHOSPHATE 1-DEHYDROGENASE G6PD"/>
    <property type="match status" value="1"/>
</dbReference>
<dbReference type="NCBIfam" id="TIGR00871">
    <property type="entry name" value="zwf"/>
    <property type="match status" value="1"/>
</dbReference>
<feature type="binding site" evidence="7">
    <location>
        <position position="238"/>
    </location>
    <ligand>
        <name>substrate</name>
    </ligand>
</feature>
<dbReference type="InterPro" id="IPR036291">
    <property type="entry name" value="NAD(P)-bd_dom_sf"/>
</dbReference>
<feature type="domain" description="Glucose-6-phosphate dehydrogenase C-terminal" evidence="9">
    <location>
        <begin position="193"/>
        <end position="477"/>
    </location>
</feature>
<dbReference type="HAMAP" id="MF_00966">
    <property type="entry name" value="G6PD"/>
    <property type="match status" value="1"/>
</dbReference>
<dbReference type="UniPathway" id="UPA00115">
    <property type="reaction ID" value="UER00408"/>
</dbReference>
<evidence type="ECO:0000256" key="1">
    <source>
        <dbReference type="ARBA" id="ARBA00004937"/>
    </source>
</evidence>
<feature type="active site" description="Proton acceptor" evidence="7">
    <location>
        <position position="243"/>
    </location>
</feature>
<evidence type="ECO:0000313" key="10">
    <source>
        <dbReference type="EMBL" id="GAP13910.1"/>
    </source>
</evidence>
<gene>
    <name evidence="7" type="primary">zwf</name>
    <name evidence="10" type="ORF">LARV_01669</name>
</gene>
<evidence type="ECO:0000256" key="4">
    <source>
        <dbReference type="ARBA" id="ARBA00022857"/>
    </source>
</evidence>
<evidence type="ECO:0000256" key="2">
    <source>
        <dbReference type="ARBA" id="ARBA00009975"/>
    </source>
</evidence>
<dbReference type="Gene3D" id="3.40.50.720">
    <property type="entry name" value="NAD(P)-binding Rossmann-like Domain"/>
    <property type="match status" value="1"/>
</dbReference>
<comment type="caution">
    <text evidence="7">Lacks conserved residue(s) required for the propagation of feature annotation.</text>
</comment>
<feature type="binding site" evidence="7">
    <location>
        <position position="48"/>
    </location>
    <ligand>
        <name>NADP(+)</name>
        <dbReference type="ChEBI" id="CHEBI:58349"/>
    </ligand>
</feature>
<feature type="binding site" evidence="7">
    <location>
        <position position="151"/>
    </location>
    <ligand>
        <name>NADP(+)</name>
        <dbReference type="ChEBI" id="CHEBI:58349"/>
    </ligand>
</feature>
<evidence type="ECO:0000259" key="8">
    <source>
        <dbReference type="Pfam" id="PF00479"/>
    </source>
</evidence>
<keyword evidence="4 7" id="KW-0521">NADP</keyword>
<evidence type="ECO:0000313" key="11">
    <source>
        <dbReference type="Proteomes" id="UP000055060"/>
    </source>
</evidence>
<dbReference type="STRING" id="360412.LARV_01669"/>
<dbReference type="OrthoDB" id="9802739at2"/>
<dbReference type="SUPFAM" id="SSF55347">
    <property type="entry name" value="Glyceraldehyde-3-phosphate dehydrogenase-like, C-terminal domain"/>
    <property type="match status" value="1"/>
</dbReference>
<dbReference type="PIRSF" id="PIRSF000110">
    <property type="entry name" value="G6PD"/>
    <property type="match status" value="1"/>
</dbReference>
<dbReference type="EC" id="1.1.1.49" evidence="7"/>
<dbReference type="GO" id="GO:0004345">
    <property type="term" value="F:glucose-6-phosphate dehydrogenase activity"/>
    <property type="evidence" value="ECO:0007669"/>
    <property type="project" value="UniProtKB-UniRule"/>
</dbReference>
<proteinExistence type="inferred from homology"/>
<comment type="similarity">
    <text evidence="2 7">Belongs to the glucose-6-phosphate dehydrogenase family.</text>
</comment>
<organism evidence="10">
    <name type="scientific">Longilinea arvoryzae</name>
    <dbReference type="NCBI Taxonomy" id="360412"/>
    <lineage>
        <taxon>Bacteria</taxon>
        <taxon>Bacillati</taxon>
        <taxon>Chloroflexota</taxon>
        <taxon>Anaerolineae</taxon>
        <taxon>Anaerolineales</taxon>
        <taxon>Anaerolineaceae</taxon>
        <taxon>Longilinea</taxon>
    </lineage>
</organism>
<dbReference type="GO" id="GO:0009051">
    <property type="term" value="P:pentose-phosphate shunt, oxidative branch"/>
    <property type="evidence" value="ECO:0007669"/>
    <property type="project" value="TreeGrafter"/>
</dbReference>
<evidence type="ECO:0000259" key="9">
    <source>
        <dbReference type="Pfam" id="PF02781"/>
    </source>
</evidence>
<keyword evidence="11" id="KW-1185">Reference proteome</keyword>
<dbReference type="Gene3D" id="3.30.360.10">
    <property type="entry name" value="Dihydrodipicolinate Reductase, domain 2"/>
    <property type="match status" value="1"/>
</dbReference>
<feature type="domain" description="Glucose-6-phosphate dehydrogenase NAD-binding" evidence="8">
    <location>
        <begin position="11"/>
        <end position="190"/>
    </location>
</feature>
<dbReference type="InterPro" id="IPR022674">
    <property type="entry name" value="G6P_DH_NAD-bd"/>
</dbReference>
<dbReference type="GO" id="GO:0006006">
    <property type="term" value="P:glucose metabolic process"/>
    <property type="evidence" value="ECO:0007669"/>
    <property type="project" value="UniProtKB-KW"/>
</dbReference>
<dbReference type="InterPro" id="IPR022675">
    <property type="entry name" value="G6P_DH_C"/>
</dbReference>
<feature type="binding site" evidence="7">
    <location>
        <begin position="90"/>
        <end position="91"/>
    </location>
    <ligand>
        <name>NADP(+)</name>
        <dbReference type="ChEBI" id="CHEBI:58349"/>
    </ligand>
</feature>
<evidence type="ECO:0000256" key="7">
    <source>
        <dbReference type="HAMAP-Rule" id="MF_00966"/>
    </source>
</evidence>
<dbReference type="GO" id="GO:0005829">
    <property type="term" value="C:cytosol"/>
    <property type="evidence" value="ECO:0007669"/>
    <property type="project" value="TreeGrafter"/>
</dbReference>
<dbReference type="InterPro" id="IPR019796">
    <property type="entry name" value="G6P_DH_AS"/>
</dbReference>
<dbReference type="PANTHER" id="PTHR23429:SF0">
    <property type="entry name" value="GLUCOSE-6-PHOSPHATE 1-DEHYDROGENASE"/>
    <property type="match status" value="1"/>
</dbReference>
<reference evidence="10" key="1">
    <citation type="submission" date="2015-07" db="EMBL/GenBank/DDBJ databases">
        <title>Draft Genome Sequences of Anaerolinea thermolimosa IMO-1, Bellilinea caldifistulae GOMI-1, Leptolinea tardivitalis YMTK-2, Levilinea saccharolytica KIBI-1,Longilinea arvoryzae KOME-1, Previously Described as Members of the Anaerolineaceae (Chloroflexi).</title>
        <authorList>
            <person name="Sekiguchi Y."/>
            <person name="Ohashi A."/>
            <person name="Matsuura N."/>
            <person name="Tourlousse M.D."/>
        </authorList>
    </citation>
    <scope>NUCLEOTIDE SEQUENCE [LARGE SCALE GENOMIC DNA]</scope>
    <source>
        <strain evidence="10">KOME-1</strain>
    </source>
</reference>
<dbReference type="InterPro" id="IPR001282">
    <property type="entry name" value="G6P_DH"/>
</dbReference>
<comment type="function">
    <text evidence="7">Catalyzes the oxidation of glucose 6-phosphate to 6-phosphogluconolactone.</text>
</comment>
<keyword evidence="3 7" id="KW-0313">Glucose metabolism</keyword>
<comment type="catalytic activity">
    <reaction evidence="7">
        <text>D-glucose 6-phosphate + NADP(+) = 6-phospho-D-glucono-1,5-lactone + NADPH + H(+)</text>
        <dbReference type="Rhea" id="RHEA:15841"/>
        <dbReference type="ChEBI" id="CHEBI:15378"/>
        <dbReference type="ChEBI" id="CHEBI:57783"/>
        <dbReference type="ChEBI" id="CHEBI:57955"/>
        <dbReference type="ChEBI" id="CHEBI:58349"/>
        <dbReference type="ChEBI" id="CHEBI:61548"/>
        <dbReference type="EC" id="1.1.1.49"/>
    </reaction>
</comment>